<dbReference type="Gene3D" id="3.40.50.2300">
    <property type="match status" value="1"/>
</dbReference>
<dbReference type="PANTHER" id="PTHR44591">
    <property type="entry name" value="STRESS RESPONSE REGULATOR PROTEIN 1"/>
    <property type="match status" value="1"/>
</dbReference>
<evidence type="ECO:0000313" key="4">
    <source>
        <dbReference type="EMBL" id="WED66289.1"/>
    </source>
</evidence>
<sequence length="129" mass="13937">MTADHSDSATLPSILVVDDEPDLLIVMAARLKDDYHVEVASSAAEADVLLGMQHFDLVISDHLMPNEEGLEFLMRVAQHFPATKRILVTGYLNPELISRAQTLADLSGYLVKPIEGQQLLAAVAGALAT</sequence>
<protein>
    <submittedName>
        <fullName evidence="4">Response regulator</fullName>
    </submittedName>
</protein>
<dbReference type="InterPro" id="IPR011006">
    <property type="entry name" value="CheY-like_superfamily"/>
</dbReference>
<dbReference type="PANTHER" id="PTHR44591:SF19">
    <property type="entry name" value="TWO-COMPONENT RESPONSE REGULATOR-RELATED"/>
    <property type="match status" value="1"/>
</dbReference>
<evidence type="ECO:0000259" key="3">
    <source>
        <dbReference type="PROSITE" id="PS50110"/>
    </source>
</evidence>
<accession>A0AAF0CQP0</accession>
<reference evidence="4" key="1">
    <citation type="submission" date="2023-03" db="EMBL/GenBank/DDBJ databases">
        <title>Lomoglobus Profundus gen. nov., sp. nov., a novel member of the phylum Verrucomicrobia, isolated from deep-marine sediment of South China Sea.</title>
        <authorList>
            <person name="Ahmad T."/>
            <person name="Ishaq S.E."/>
            <person name="Wang F."/>
        </authorList>
    </citation>
    <scope>NUCLEOTIDE SEQUENCE</scope>
    <source>
        <strain evidence="4">LMO-M01</strain>
    </source>
</reference>
<feature type="domain" description="Response regulatory" evidence="3">
    <location>
        <begin position="13"/>
        <end position="127"/>
    </location>
</feature>
<dbReference type="KEGG" id="slom:PXH66_05435"/>
<dbReference type="SMART" id="SM00448">
    <property type="entry name" value="REC"/>
    <property type="match status" value="1"/>
</dbReference>
<dbReference type="PROSITE" id="PS50110">
    <property type="entry name" value="RESPONSE_REGULATORY"/>
    <property type="match status" value="1"/>
</dbReference>
<dbReference type="SUPFAM" id="SSF52172">
    <property type="entry name" value="CheY-like"/>
    <property type="match status" value="1"/>
</dbReference>
<dbReference type="InterPro" id="IPR050595">
    <property type="entry name" value="Bact_response_regulator"/>
</dbReference>
<evidence type="ECO:0000256" key="2">
    <source>
        <dbReference type="PROSITE-ProRule" id="PRU00169"/>
    </source>
</evidence>
<keyword evidence="5" id="KW-1185">Reference proteome</keyword>
<dbReference type="Pfam" id="PF00072">
    <property type="entry name" value="Response_reg"/>
    <property type="match status" value="1"/>
</dbReference>
<dbReference type="Proteomes" id="UP001218638">
    <property type="component" value="Chromosome"/>
</dbReference>
<dbReference type="RefSeq" id="WP_330927912.1">
    <property type="nucleotide sequence ID" value="NZ_CP119075.1"/>
</dbReference>
<proteinExistence type="predicted"/>
<evidence type="ECO:0000313" key="5">
    <source>
        <dbReference type="Proteomes" id="UP001218638"/>
    </source>
</evidence>
<feature type="modified residue" description="4-aspartylphosphate" evidence="2">
    <location>
        <position position="61"/>
    </location>
</feature>
<keyword evidence="1 2" id="KW-0597">Phosphoprotein</keyword>
<dbReference type="AlphaFoldDB" id="A0AAF0CQP0"/>
<dbReference type="GO" id="GO:0000160">
    <property type="term" value="P:phosphorelay signal transduction system"/>
    <property type="evidence" value="ECO:0007669"/>
    <property type="project" value="InterPro"/>
</dbReference>
<dbReference type="InterPro" id="IPR001789">
    <property type="entry name" value="Sig_transdc_resp-reg_receiver"/>
</dbReference>
<name>A0AAF0CQP0_9BACT</name>
<dbReference type="EMBL" id="CP119075">
    <property type="protein sequence ID" value="WED66289.1"/>
    <property type="molecule type" value="Genomic_DNA"/>
</dbReference>
<organism evidence="4 5">
    <name type="scientific">Synoicihabitans lomoniglobus</name>
    <dbReference type="NCBI Taxonomy" id="2909285"/>
    <lineage>
        <taxon>Bacteria</taxon>
        <taxon>Pseudomonadati</taxon>
        <taxon>Verrucomicrobiota</taxon>
        <taxon>Opitutia</taxon>
        <taxon>Opitutales</taxon>
        <taxon>Opitutaceae</taxon>
        <taxon>Synoicihabitans</taxon>
    </lineage>
</organism>
<gene>
    <name evidence="4" type="ORF">PXH66_05435</name>
</gene>
<evidence type="ECO:0000256" key="1">
    <source>
        <dbReference type="ARBA" id="ARBA00022553"/>
    </source>
</evidence>